<dbReference type="AlphaFoldDB" id="A0A1J5T5Q8"/>
<evidence type="ECO:0000313" key="2">
    <source>
        <dbReference type="EMBL" id="OIR07462.1"/>
    </source>
</evidence>
<sequence>MQDLEFAEIIDQIRKEDPRFDKRAYFFLRHGLDHTVKEMRKRDQERMQKSQHVSGPELLTGLRDYAIEQFGPMAKLVLNEWGVRRCSDFGDMVFNLIDYNVFSKTDADRREDFSEVYSFEDAFERPYQATRRRPPSEPRTDTLSAS</sequence>
<comment type="caution">
    <text evidence="2">The sequence shown here is derived from an EMBL/GenBank/DDBJ whole genome shotgun (WGS) entry which is preliminary data.</text>
</comment>
<organism evidence="2">
    <name type="scientific">mine drainage metagenome</name>
    <dbReference type="NCBI Taxonomy" id="410659"/>
    <lineage>
        <taxon>unclassified sequences</taxon>
        <taxon>metagenomes</taxon>
        <taxon>ecological metagenomes</taxon>
    </lineage>
</organism>
<feature type="region of interest" description="Disordered" evidence="1">
    <location>
        <begin position="127"/>
        <end position="146"/>
    </location>
</feature>
<evidence type="ECO:0000256" key="1">
    <source>
        <dbReference type="SAM" id="MobiDB-lite"/>
    </source>
</evidence>
<name>A0A1J5T5Q8_9ZZZZ</name>
<proteinExistence type="predicted"/>
<dbReference type="EMBL" id="MLJW01000037">
    <property type="protein sequence ID" value="OIR07462.1"/>
    <property type="molecule type" value="Genomic_DNA"/>
</dbReference>
<reference evidence="2" key="1">
    <citation type="submission" date="2016-10" db="EMBL/GenBank/DDBJ databases">
        <title>Sequence of Gallionella enrichment culture.</title>
        <authorList>
            <person name="Poehlein A."/>
            <person name="Muehling M."/>
            <person name="Daniel R."/>
        </authorList>
    </citation>
    <scope>NUCLEOTIDE SEQUENCE</scope>
</reference>
<accession>A0A1J5T5Q8</accession>
<dbReference type="InterPro" id="IPR026406">
    <property type="entry name" value="Ver/Plancto_CHP"/>
</dbReference>
<gene>
    <name evidence="2" type="ORF">GALL_104210</name>
</gene>
<protein>
    <submittedName>
        <fullName evidence="2">Uncharacterized protein</fullName>
    </submittedName>
</protein>
<dbReference type="NCBIfam" id="TIGR04138">
    <property type="entry name" value="Plancto_Ver_chp"/>
    <property type="match status" value="1"/>
</dbReference>